<keyword evidence="2" id="KW-1185">Reference proteome</keyword>
<name>A0ABS2QMB8_9BACI</name>
<organism evidence="1 2">
    <name type="scientific">Peribacillus deserti</name>
    <dbReference type="NCBI Taxonomy" id="673318"/>
    <lineage>
        <taxon>Bacteria</taxon>
        <taxon>Bacillati</taxon>
        <taxon>Bacillota</taxon>
        <taxon>Bacilli</taxon>
        <taxon>Bacillales</taxon>
        <taxon>Bacillaceae</taxon>
        <taxon>Peribacillus</taxon>
    </lineage>
</organism>
<reference evidence="1 2" key="1">
    <citation type="submission" date="2021-01" db="EMBL/GenBank/DDBJ databases">
        <title>Genomic Encyclopedia of Type Strains, Phase IV (KMG-IV): sequencing the most valuable type-strain genomes for metagenomic binning, comparative biology and taxonomic classification.</title>
        <authorList>
            <person name="Goeker M."/>
        </authorList>
    </citation>
    <scope>NUCLEOTIDE SEQUENCE [LARGE SCALE GENOMIC DNA]</scope>
    <source>
        <strain evidence="1 2">DSM 105482</strain>
    </source>
</reference>
<proteinExistence type="predicted"/>
<gene>
    <name evidence="1" type="ORF">JOC77_003783</name>
</gene>
<sequence length="77" mass="9191">MRTSEARLKDDYTIWNDTEKFQGEAFRIYSKSNYFDFIEKESNLNKFMPGESFSHYSIACIEHKVDIISNKEQLLQN</sequence>
<comment type="caution">
    <text evidence="1">The sequence shown here is derived from an EMBL/GenBank/DDBJ whole genome shotgun (WGS) entry which is preliminary data.</text>
</comment>
<dbReference type="EMBL" id="JAFBFI010000021">
    <property type="protein sequence ID" value="MBM7694322.1"/>
    <property type="molecule type" value="Genomic_DNA"/>
</dbReference>
<dbReference type="Proteomes" id="UP000823486">
    <property type="component" value="Unassembled WGS sequence"/>
</dbReference>
<evidence type="ECO:0008006" key="3">
    <source>
        <dbReference type="Google" id="ProtNLM"/>
    </source>
</evidence>
<evidence type="ECO:0000313" key="1">
    <source>
        <dbReference type="EMBL" id="MBM7694322.1"/>
    </source>
</evidence>
<accession>A0ABS2QMB8</accession>
<protein>
    <recommendedName>
        <fullName evidence="3">YopX protein domain-containing protein</fullName>
    </recommendedName>
</protein>
<evidence type="ECO:0000313" key="2">
    <source>
        <dbReference type="Proteomes" id="UP000823486"/>
    </source>
</evidence>